<sequence>MNSARRRRIIQFGIPCAVAVIQVFGTVAMAHWRGLDLPPVTMLFLLAGPAALLFMRRRPALVLAFQVLLAGWYLLLSLPWGPVFVAFAVALFNASLRGRRWQSWAVVGLVGLLAVLQETGWVPLRGALWTPPWAAGAPWAATPALAAATAWLAVLVLLGEAGRRRRSRLTELREQRAARAQAERDEYRLALARDIHDVVGHSLSLINVQASVALHLGEKDPARLAEALRNIKDASKDSLAEVRDLLDVLREEAPADGGIHSVPAASRTPPVRHRTLTEVEALVEEARAVGVRVEIEPPSGLSAWRSGSPAVDPAAQDALFRAVQEGLSNVRRHAAAPEAVLACGVSHTELWFRLSNPVEDLTVPVHEGHGLVGMRERVAACGGRVTASAGDGWFRLEVGVPRRVDGAAGTPGIEVAP</sequence>
<dbReference type="InterPro" id="IPR036890">
    <property type="entry name" value="HATPase_C_sf"/>
</dbReference>
<keyword evidence="8" id="KW-0902">Two-component regulatory system</keyword>
<evidence type="ECO:0000256" key="3">
    <source>
        <dbReference type="ARBA" id="ARBA00022553"/>
    </source>
</evidence>
<dbReference type="Gene3D" id="3.30.565.10">
    <property type="entry name" value="Histidine kinase-like ATPase, C-terminal domain"/>
    <property type="match status" value="1"/>
</dbReference>
<organism evidence="11 12">
    <name type="scientific">Arthrobacter woluwensis</name>
    <dbReference type="NCBI Taxonomy" id="156980"/>
    <lineage>
        <taxon>Bacteria</taxon>
        <taxon>Bacillati</taxon>
        <taxon>Actinomycetota</taxon>
        <taxon>Actinomycetes</taxon>
        <taxon>Micrococcales</taxon>
        <taxon>Micrococcaceae</taxon>
        <taxon>Arthrobacter</taxon>
    </lineage>
</organism>
<evidence type="ECO:0000256" key="8">
    <source>
        <dbReference type="ARBA" id="ARBA00023012"/>
    </source>
</evidence>
<proteinExistence type="predicted"/>
<dbReference type="GO" id="GO:0000155">
    <property type="term" value="F:phosphorelay sensor kinase activity"/>
    <property type="evidence" value="ECO:0007669"/>
    <property type="project" value="InterPro"/>
</dbReference>
<accession>A0A1H4STI0</accession>
<evidence type="ECO:0000259" key="10">
    <source>
        <dbReference type="Pfam" id="PF07730"/>
    </source>
</evidence>
<evidence type="ECO:0000256" key="9">
    <source>
        <dbReference type="SAM" id="Phobius"/>
    </source>
</evidence>
<dbReference type="GO" id="GO:0005524">
    <property type="term" value="F:ATP binding"/>
    <property type="evidence" value="ECO:0007669"/>
    <property type="project" value="UniProtKB-KW"/>
</dbReference>
<keyword evidence="9" id="KW-0812">Transmembrane</keyword>
<dbReference type="GO" id="GO:0016020">
    <property type="term" value="C:membrane"/>
    <property type="evidence" value="ECO:0007669"/>
    <property type="project" value="InterPro"/>
</dbReference>
<dbReference type="InterPro" id="IPR050482">
    <property type="entry name" value="Sensor_HK_TwoCompSys"/>
</dbReference>
<reference evidence="11 12" key="1">
    <citation type="submission" date="2016-10" db="EMBL/GenBank/DDBJ databases">
        <authorList>
            <person name="de Groot N.N."/>
        </authorList>
    </citation>
    <scope>NUCLEOTIDE SEQUENCE [LARGE SCALE GENOMIC DNA]</scope>
    <source>
        <strain evidence="11 12">DSM 10495</strain>
    </source>
</reference>
<gene>
    <name evidence="11" type="ORF">SAMN04489745_2962</name>
</gene>
<comment type="catalytic activity">
    <reaction evidence="1">
        <text>ATP + protein L-histidine = ADP + protein N-phospho-L-histidine.</text>
        <dbReference type="EC" id="2.7.13.3"/>
    </reaction>
</comment>
<protein>
    <recommendedName>
        <fullName evidence="2">histidine kinase</fullName>
        <ecNumber evidence="2">2.7.13.3</ecNumber>
    </recommendedName>
</protein>
<keyword evidence="9" id="KW-1133">Transmembrane helix</keyword>
<feature type="transmembrane region" description="Helical" evidence="9">
    <location>
        <begin position="80"/>
        <end position="96"/>
    </location>
</feature>
<feature type="domain" description="Signal transduction histidine kinase subgroup 3 dimerisation and phosphoacceptor" evidence="10">
    <location>
        <begin position="188"/>
        <end position="252"/>
    </location>
</feature>
<dbReference type="EMBL" id="FNSN01000003">
    <property type="protein sequence ID" value="SEC47453.1"/>
    <property type="molecule type" value="Genomic_DNA"/>
</dbReference>
<evidence type="ECO:0000256" key="2">
    <source>
        <dbReference type="ARBA" id="ARBA00012438"/>
    </source>
</evidence>
<dbReference type="InterPro" id="IPR011712">
    <property type="entry name" value="Sig_transdc_His_kin_sub3_dim/P"/>
</dbReference>
<keyword evidence="4" id="KW-0808">Transferase</keyword>
<keyword evidence="5" id="KW-0547">Nucleotide-binding</keyword>
<keyword evidence="3" id="KW-0597">Phosphoprotein</keyword>
<evidence type="ECO:0000256" key="7">
    <source>
        <dbReference type="ARBA" id="ARBA00022840"/>
    </source>
</evidence>
<dbReference type="GO" id="GO:0046983">
    <property type="term" value="F:protein dimerization activity"/>
    <property type="evidence" value="ECO:0007669"/>
    <property type="project" value="InterPro"/>
</dbReference>
<dbReference type="Proteomes" id="UP000182652">
    <property type="component" value="Unassembled WGS sequence"/>
</dbReference>
<dbReference type="RefSeq" id="WP_066214442.1">
    <property type="nucleotide sequence ID" value="NZ_FNSN01000003.1"/>
</dbReference>
<name>A0A1H4STI0_9MICC</name>
<evidence type="ECO:0000256" key="6">
    <source>
        <dbReference type="ARBA" id="ARBA00022777"/>
    </source>
</evidence>
<evidence type="ECO:0000313" key="11">
    <source>
        <dbReference type="EMBL" id="SEC47453.1"/>
    </source>
</evidence>
<keyword evidence="12" id="KW-1185">Reference proteome</keyword>
<keyword evidence="9" id="KW-0472">Membrane</keyword>
<keyword evidence="6 11" id="KW-0418">Kinase</keyword>
<keyword evidence="7" id="KW-0067">ATP-binding</keyword>
<dbReference type="AlphaFoldDB" id="A0A1H4STI0"/>
<dbReference type="EC" id="2.7.13.3" evidence="2"/>
<dbReference type="STRING" id="156980.SAMN04489745_2962"/>
<dbReference type="Pfam" id="PF07730">
    <property type="entry name" value="HisKA_3"/>
    <property type="match status" value="1"/>
</dbReference>
<evidence type="ECO:0000256" key="1">
    <source>
        <dbReference type="ARBA" id="ARBA00000085"/>
    </source>
</evidence>
<dbReference type="PANTHER" id="PTHR24421">
    <property type="entry name" value="NITRATE/NITRITE SENSOR PROTEIN NARX-RELATED"/>
    <property type="match status" value="1"/>
</dbReference>
<dbReference type="CDD" id="cd16917">
    <property type="entry name" value="HATPase_UhpB-NarQ-NarX-like"/>
    <property type="match status" value="1"/>
</dbReference>
<evidence type="ECO:0000256" key="4">
    <source>
        <dbReference type="ARBA" id="ARBA00022679"/>
    </source>
</evidence>
<dbReference type="Gene3D" id="1.20.5.1930">
    <property type="match status" value="1"/>
</dbReference>
<evidence type="ECO:0000313" key="12">
    <source>
        <dbReference type="Proteomes" id="UP000182652"/>
    </source>
</evidence>
<feature type="transmembrane region" description="Helical" evidence="9">
    <location>
        <begin position="103"/>
        <end position="124"/>
    </location>
</feature>
<feature type="transmembrane region" description="Helical" evidence="9">
    <location>
        <begin position="12"/>
        <end position="31"/>
    </location>
</feature>
<feature type="transmembrane region" description="Helical" evidence="9">
    <location>
        <begin position="136"/>
        <end position="158"/>
    </location>
</feature>
<evidence type="ECO:0000256" key="5">
    <source>
        <dbReference type="ARBA" id="ARBA00022741"/>
    </source>
</evidence>
<dbReference type="PANTHER" id="PTHR24421:SF10">
    <property type="entry name" value="NITRATE_NITRITE SENSOR PROTEIN NARQ"/>
    <property type="match status" value="1"/>
</dbReference>